<accession>A0A2N0X6K4</accession>
<feature type="transmembrane region" description="Helical" evidence="1">
    <location>
        <begin position="112"/>
        <end position="130"/>
    </location>
</feature>
<comment type="caution">
    <text evidence="2">The sequence shown here is derived from an EMBL/GenBank/DDBJ whole genome shotgun (WGS) entry which is preliminary data.</text>
</comment>
<feature type="transmembrane region" description="Helical" evidence="1">
    <location>
        <begin position="55"/>
        <end position="75"/>
    </location>
</feature>
<feature type="transmembrane region" description="Helical" evidence="1">
    <location>
        <begin position="228"/>
        <end position="247"/>
    </location>
</feature>
<name>A0A2N0X6K4_9CORY</name>
<dbReference type="Proteomes" id="UP000233249">
    <property type="component" value="Unassembled WGS sequence"/>
</dbReference>
<feature type="transmembrane region" description="Helical" evidence="1">
    <location>
        <begin position="202"/>
        <end position="221"/>
    </location>
</feature>
<keyword evidence="1" id="KW-0472">Membrane</keyword>
<feature type="transmembrane region" description="Helical" evidence="1">
    <location>
        <begin position="404"/>
        <end position="429"/>
    </location>
</feature>
<protein>
    <submittedName>
        <fullName evidence="2">Uncharacterized protein</fullName>
    </submittedName>
</protein>
<feature type="transmembrane region" description="Helical" evidence="1">
    <location>
        <begin position="276"/>
        <end position="295"/>
    </location>
</feature>
<feature type="transmembrane region" description="Helical" evidence="1">
    <location>
        <begin position="373"/>
        <end position="398"/>
    </location>
</feature>
<feature type="transmembrane region" description="Helical" evidence="1">
    <location>
        <begin position="482"/>
        <end position="504"/>
    </location>
</feature>
<dbReference type="STRING" id="1121365.GCA_000375365_00113"/>
<dbReference type="AlphaFoldDB" id="A0A2N0X6K4"/>
<organism evidence="2 3">
    <name type="scientific">Corynebacterium mastitidis</name>
    <dbReference type="NCBI Taxonomy" id="161890"/>
    <lineage>
        <taxon>Bacteria</taxon>
        <taxon>Bacillati</taxon>
        <taxon>Actinomycetota</taxon>
        <taxon>Actinomycetes</taxon>
        <taxon>Mycobacteriales</taxon>
        <taxon>Corynebacteriaceae</taxon>
        <taxon>Corynebacterium</taxon>
    </lineage>
</organism>
<proteinExistence type="predicted"/>
<evidence type="ECO:0000256" key="1">
    <source>
        <dbReference type="SAM" id="Phobius"/>
    </source>
</evidence>
<feature type="transmembrane region" description="Helical" evidence="1">
    <location>
        <begin position="21"/>
        <end position="49"/>
    </location>
</feature>
<keyword evidence="1" id="KW-1133">Transmembrane helix</keyword>
<feature type="transmembrane region" description="Helical" evidence="1">
    <location>
        <begin position="136"/>
        <end position="160"/>
    </location>
</feature>
<evidence type="ECO:0000313" key="3">
    <source>
        <dbReference type="Proteomes" id="UP000233249"/>
    </source>
</evidence>
<keyword evidence="1" id="KW-0812">Transmembrane</keyword>
<sequence length="528" mass="55791">MTGMVIRLHLTLWRRMVRANPAVLLMMFFVGFYGLIGLASSGFFLYTGAHGGPHSYIACVIAAGVLGYITLMALMPSGEQQVSARDFATLPVRPEQVRAGLLGVTFLQSRPVVALLCTVITGVILCVAAPSATTVIVALPLLVVSLCTTVLAGDVIARAVGRGSSGNKDRKAVLSGLAFLLVVLAFNLFVNYGEGIPLDALGAILAWTPLGATGGVIGAVLGGQWGVAAAQAAIALATLVILGWLWLRGVCADMEEPQMHGAAATRKKKVRKDGDSFPSILLPGLPYTPAAAIFSRAVRYLRRDSRMLVSFIPLPFLCAIFLFQGVSSGSFVGYYGLFVTGIMVSAMCSNDFGYDGPGGWLHLTSGVSPRTLVLARHAASAVPLALFGLLYAALVLLLFPDRSIALLVIVAALGYLISGAAAGLMFTAYNPYATSRPGTNSWSDRSGYSSAAMVSGLGFMFLGWIPVVPGVVMILVGYHGVGAWLTALGCLTCVVIPVVAYAVILRRSIRRVEQQWPEIYAKVRSWVN</sequence>
<dbReference type="EMBL" id="PJAF01000020">
    <property type="protein sequence ID" value="PKF68354.1"/>
    <property type="molecule type" value="Genomic_DNA"/>
</dbReference>
<evidence type="ECO:0000313" key="2">
    <source>
        <dbReference type="EMBL" id="PKF68354.1"/>
    </source>
</evidence>
<reference evidence="2 3" key="1">
    <citation type="submission" date="2017-12" db="EMBL/GenBank/DDBJ databases">
        <title>Corynebacterium mastitidis 16-1433 Genome.</title>
        <authorList>
            <person name="Gulvik C.A."/>
        </authorList>
    </citation>
    <scope>NUCLEOTIDE SEQUENCE [LARGE SCALE GENOMIC DNA]</scope>
    <source>
        <strain evidence="2 3">16-1433</strain>
    </source>
</reference>
<feature type="transmembrane region" description="Helical" evidence="1">
    <location>
        <begin position="172"/>
        <end position="190"/>
    </location>
</feature>
<gene>
    <name evidence="2" type="ORF">CXB45_07390</name>
</gene>
<feature type="transmembrane region" description="Helical" evidence="1">
    <location>
        <begin position="307"/>
        <end position="326"/>
    </location>
</feature>
<feature type="transmembrane region" description="Helical" evidence="1">
    <location>
        <begin position="332"/>
        <end position="352"/>
    </location>
</feature>
<feature type="transmembrane region" description="Helical" evidence="1">
    <location>
        <begin position="450"/>
        <end position="476"/>
    </location>
</feature>